<evidence type="ECO:0000313" key="3">
    <source>
        <dbReference type="Proteomes" id="UP000028294"/>
    </source>
</evidence>
<dbReference type="PANTHER" id="PTHR30547">
    <property type="entry name" value="UNCHARACTERIZED PROTEIN YHCG-RELATED"/>
    <property type="match status" value="1"/>
</dbReference>
<protein>
    <submittedName>
        <fullName evidence="2">DUF1016 family protein</fullName>
    </submittedName>
</protein>
<dbReference type="InterPro" id="IPR053148">
    <property type="entry name" value="PD-DEXK-like_domain"/>
</dbReference>
<dbReference type="Gene3D" id="3.40.1350.10">
    <property type="match status" value="1"/>
</dbReference>
<name>A0AAP9D0N4_BACFG</name>
<accession>A0AAP9D0N4</accession>
<sequence>MEKQLAEHITKYLLEMGNGFAFVARQKHFQVGSSDSYADLILYNIKLHTYIVVELKATPFKPKYAEQLNFYINVVDDQMRGENVSCTGTHKRLRRRPLLSA</sequence>
<dbReference type="InterPro" id="IPR009362">
    <property type="entry name" value="YhcG_C"/>
</dbReference>
<dbReference type="PANTHER" id="PTHR30547:SF0">
    <property type="entry name" value="BLR8175 PROTEIN"/>
    <property type="match status" value="1"/>
</dbReference>
<feature type="domain" description="YhcG PDDEXK nuclease" evidence="1">
    <location>
        <begin position="1"/>
        <end position="83"/>
    </location>
</feature>
<evidence type="ECO:0000313" key="2">
    <source>
        <dbReference type="EMBL" id="QCQ37993.1"/>
    </source>
</evidence>
<dbReference type="Pfam" id="PF06250">
    <property type="entry name" value="YhcG_C"/>
    <property type="match status" value="1"/>
</dbReference>
<reference evidence="2 3" key="1">
    <citation type="submission" date="2019-03" db="EMBL/GenBank/DDBJ databases">
        <title>Complete genome assembly of MDR B. fragilis.</title>
        <authorList>
            <person name="Sydenham T.V."/>
            <person name="Hasman H."/>
            <person name="Justesen U.S."/>
        </authorList>
    </citation>
    <scope>NUCLEOTIDE SEQUENCE [LARGE SCALE GENOMIC DNA]</scope>
    <source>
        <strain evidence="2 3">DCMOUH0067B</strain>
    </source>
</reference>
<dbReference type="Proteomes" id="UP000028294">
    <property type="component" value="Chromosome"/>
</dbReference>
<evidence type="ECO:0000259" key="1">
    <source>
        <dbReference type="Pfam" id="PF06250"/>
    </source>
</evidence>
<dbReference type="AlphaFoldDB" id="A0AAP9D0N4"/>
<dbReference type="GO" id="GO:0003676">
    <property type="term" value="F:nucleic acid binding"/>
    <property type="evidence" value="ECO:0007669"/>
    <property type="project" value="InterPro"/>
</dbReference>
<gene>
    <name evidence="2" type="ORF">IA74_018845</name>
</gene>
<dbReference type="InterPro" id="IPR011856">
    <property type="entry name" value="tRNA_endonuc-like_dom_sf"/>
</dbReference>
<dbReference type="EMBL" id="CP036553">
    <property type="protein sequence ID" value="QCQ37993.1"/>
    <property type="molecule type" value="Genomic_DNA"/>
</dbReference>
<organism evidence="2 3">
    <name type="scientific">Bacteroides fragilis</name>
    <dbReference type="NCBI Taxonomy" id="817"/>
    <lineage>
        <taxon>Bacteria</taxon>
        <taxon>Pseudomonadati</taxon>
        <taxon>Bacteroidota</taxon>
        <taxon>Bacteroidia</taxon>
        <taxon>Bacteroidales</taxon>
        <taxon>Bacteroidaceae</taxon>
        <taxon>Bacteroides</taxon>
    </lineage>
</organism>
<proteinExistence type="predicted"/>